<keyword evidence="6" id="KW-1185">Reference proteome</keyword>
<accession>A0A2I8VQN8</accession>
<evidence type="ECO:0000313" key="6">
    <source>
        <dbReference type="Proteomes" id="UP000236584"/>
    </source>
</evidence>
<dbReference type="AlphaFoldDB" id="A0A2I8VQN8"/>
<evidence type="ECO:0000256" key="2">
    <source>
        <dbReference type="ARBA" id="ARBA00023163"/>
    </source>
</evidence>
<dbReference type="EMBL" id="CP026310">
    <property type="protein sequence ID" value="AUV84242.1"/>
    <property type="molecule type" value="Genomic_DNA"/>
</dbReference>
<dbReference type="GO" id="GO:0003677">
    <property type="term" value="F:DNA binding"/>
    <property type="evidence" value="ECO:0007669"/>
    <property type="project" value="UniProtKB-KW"/>
</dbReference>
<evidence type="ECO:0000313" key="5">
    <source>
        <dbReference type="EMBL" id="AUV84242.1"/>
    </source>
</evidence>
<reference evidence="5 6" key="1">
    <citation type="submission" date="2018-01" db="EMBL/GenBank/DDBJ databases">
        <title>Complete genome sequence of Salinigranum rubrum GX10T, an extremely halophilic archaeon isolated from a marine solar saltern.</title>
        <authorList>
            <person name="Han S."/>
        </authorList>
    </citation>
    <scope>NUCLEOTIDE SEQUENCE [LARGE SCALE GENOMIC DNA]</scope>
    <source>
        <strain evidence="5 6">GX10</strain>
        <plasmid evidence="6">Plasmid unnamed1</plasmid>
    </source>
</reference>
<evidence type="ECO:0000259" key="3">
    <source>
        <dbReference type="Pfam" id="PF04967"/>
    </source>
</evidence>
<keyword evidence="2" id="KW-0804">Transcription</keyword>
<evidence type="ECO:0000259" key="4">
    <source>
        <dbReference type="Pfam" id="PF24278"/>
    </source>
</evidence>
<dbReference type="PANTHER" id="PTHR34236:SF1">
    <property type="entry name" value="DIMETHYL SULFOXIDE REDUCTASE TRANSCRIPTIONAL ACTIVATOR"/>
    <property type="match status" value="1"/>
</dbReference>
<organism evidence="5 6">
    <name type="scientific">Salinigranum rubrum</name>
    <dbReference type="NCBI Taxonomy" id="755307"/>
    <lineage>
        <taxon>Archaea</taxon>
        <taxon>Methanobacteriati</taxon>
        <taxon>Methanobacteriota</taxon>
        <taxon>Stenosarchaea group</taxon>
        <taxon>Halobacteria</taxon>
        <taxon>Halobacteriales</taxon>
        <taxon>Haloferacaceae</taxon>
        <taxon>Salinigranum</taxon>
    </lineage>
</organism>
<dbReference type="Pfam" id="PF04967">
    <property type="entry name" value="HTH_10"/>
    <property type="match status" value="1"/>
</dbReference>
<sequence>MESPKTDCANCYSRETTMRYATLVVDPGPDGFYPESRTVLERANVTRERVHHVDVLDDGTFVGLYELHGDADEIRSGIRYLPGVLSYDVTGTDPVYLYLHEEATEPARTLLEELRSSRIVLDRPFEHQMDGTLRLTIIGEDDVLRETFDALADIVDVDLVETGEYQPDLGDIDTLLTDRQREILRLAVERGYYEVPRQVTHQELAEECDRCQSTIAEHLQKIEATVLPHVIQ</sequence>
<evidence type="ECO:0000256" key="1">
    <source>
        <dbReference type="ARBA" id="ARBA00023015"/>
    </source>
</evidence>
<geneLocation type="plasmid" evidence="5">
    <name>unnamed1</name>
</geneLocation>
<dbReference type="InterPro" id="IPR007050">
    <property type="entry name" value="HTH_bacterioopsin"/>
</dbReference>
<dbReference type="KEGG" id="srub:C2R22_22055"/>
<gene>
    <name evidence="5" type="ORF">C2R22_22055</name>
</gene>
<dbReference type="Pfam" id="PF24278">
    <property type="entry name" value="HVO_0513_N"/>
    <property type="match status" value="1"/>
</dbReference>
<dbReference type="PANTHER" id="PTHR34236">
    <property type="entry name" value="DIMETHYL SULFOXIDE REDUCTASE TRANSCRIPTIONAL ACTIVATOR"/>
    <property type="match status" value="1"/>
</dbReference>
<feature type="domain" description="HVO-0513-like N-terminal" evidence="4">
    <location>
        <begin position="35"/>
        <end position="165"/>
    </location>
</feature>
<dbReference type="InterPro" id="IPR056493">
    <property type="entry name" value="HVO_0513_N"/>
</dbReference>
<keyword evidence="1" id="KW-0805">Transcription regulation</keyword>
<feature type="domain" description="HTH bat-type" evidence="3">
    <location>
        <begin position="176"/>
        <end position="226"/>
    </location>
</feature>
<name>A0A2I8VQN8_9EURY</name>
<dbReference type="Gene3D" id="1.10.10.10">
    <property type="entry name" value="Winged helix-like DNA-binding domain superfamily/Winged helix DNA-binding domain"/>
    <property type="match status" value="1"/>
</dbReference>
<dbReference type="Proteomes" id="UP000236584">
    <property type="component" value="Plasmid unnamed1"/>
</dbReference>
<keyword evidence="5" id="KW-0238">DNA-binding</keyword>
<dbReference type="InterPro" id="IPR036388">
    <property type="entry name" value="WH-like_DNA-bd_sf"/>
</dbReference>
<keyword evidence="5" id="KW-0614">Plasmid</keyword>
<protein>
    <submittedName>
        <fullName evidence="5">DNA-binding protein</fullName>
    </submittedName>
</protein>
<proteinExistence type="predicted"/>